<dbReference type="Pfam" id="PF01208">
    <property type="entry name" value="URO-D"/>
    <property type="match status" value="1"/>
</dbReference>
<dbReference type="PATRIC" id="fig|1423807.3.peg.1257"/>
<proteinExistence type="predicted"/>
<dbReference type="SUPFAM" id="SSF51726">
    <property type="entry name" value="UROD/MetE-like"/>
    <property type="match status" value="1"/>
</dbReference>
<dbReference type="STRING" id="1423807.FD16_GL001232"/>
<dbReference type="AlphaFoldDB" id="A0A0R1W6W7"/>
<protein>
    <recommendedName>
        <fullName evidence="1">Uroporphyrinogen decarboxylase (URO-D) domain-containing protein</fullName>
    </recommendedName>
</protein>
<dbReference type="GO" id="GO:0004853">
    <property type="term" value="F:uroporphyrinogen decarboxylase activity"/>
    <property type="evidence" value="ECO:0007669"/>
    <property type="project" value="InterPro"/>
</dbReference>
<gene>
    <name evidence="2" type="ORF">FD16_GL001232</name>
</gene>
<dbReference type="RefSeq" id="WP_056938555.1">
    <property type="nucleotide sequence ID" value="NZ_AZGF01000029.1"/>
</dbReference>
<dbReference type="InterPro" id="IPR000257">
    <property type="entry name" value="Uroporphyrinogen_deCOase"/>
</dbReference>
<accession>A0A0R1W6W7</accession>
<dbReference type="PANTHER" id="PTHR47099:SF1">
    <property type="entry name" value="METHYLCOBAMIDE:COM METHYLTRANSFERASE MTBA"/>
    <property type="match status" value="1"/>
</dbReference>
<dbReference type="Proteomes" id="UP000051820">
    <property type="component" value="Unassembled WGS sequence"/>
</dbReference>
<dbReference type="InterPro" id="IPR052024">
    <property type="entry name" value="Methanogen_methyltrans"/>
</dbReference>
<sequence length="336" mass="38246">MVQNNADVIKAFNNEEEDIIPVSFWRHFADSEFIDALAHPEVIDLNVSGHKRYIHSINPDFVKTMTDGYFIDPSLRDRDPKSVDNLRIIQPLSEDHEWIQGQINLANNQKLAAGDKLTFYTLFSPLTILKWALIDHEKEDLFLADKRFADLYEKDSKAVEHALNVIGKDIQSVVKALSSSNIDGVYFSTQEIQDGRVKTFEFFKNVIEPVDTSIITEINKYFDINILHVCGFADATNHLEWFKNYQLQVINWSTHAENLSLKDGKKLFDGKPVLGGFGNELTDVLYSGTKDEIQSEAKRLVAETGRKGVIIGADCTVPRDTPEDHLHWVEEAVHEI</sequence>
<dbReference type="Gene3D" id="3.20.20.210">
    <property type="match status" value="1"/>
</dbReference>
<evidence type="ECO:0000259" key="1">
    <source>
        <dbReference type="Pfam" id="PF01208"/>
    </source>
</evidence>
<dbReference type="eggNOG" id="COG0407">
    <property type="taxonomic scope" value="Bacteria"/>
</dbReference>
<keyword evidence="3" id="KW-1185">Reference proteome</keyword>
<comment type="caution">
    <text evidence="2">The sequence shown here is derived from an EMBL/GenBank/DDBJ whole genome shotgun (WGS) entry which is preliminary data.</text>
</comment>
<dbReference type="EMBL" id="AZGF01000029">
    <property type="protein sequence ID" value="KRM10300.1"/>
    <property type="molecule type" value="Genomic_DNA"/>
</dbReference>
<dbReference type="GO" id="GO:0006779">
    <property type="term" value="P:porphyrin-containing compound biosynthetic process"/>
    <property type="evidence" value="ECO:0007669"/>
    <property type="project" value="InterPro"/>
</dbReference>
<dbReference type="PANTHER" id="PTHR47099">
    <property type="entry name" value="METHYLCOBAMIDE:COM METHYLTRANSFERASE MTBA"/>
    <property type="match status" value="1"/>
</dbReference>
<feature type="domain" description="Uroporphyrinogen decarboxylase (URO-D)" evidence="1">
    <location>
        <begin position="154"/>
        <end position="335"/>
    </location>
</feature>
<organism evidence="2 3">
    <name type="scientific">Paucilactobacillus suebicus DSM 5007 = KCTC 3549</name>
    <dbReference type="NCBI Taxonomy" id="1423807"/>
    <lineage>
        <taxon>Bacteria</taxon>
        <taxon>Bacillati</taxon>
        <taxon>Bacillota</taxon>
        <taxon>Bacilli</taxon>
        <taxon>Lactobacillales</taxon>
        <taxon>Lactobacillaceae</taxon>
        <taxon>Paucilactobacillus</taxon>
    </lineage>
</organism>
<dbReference type="InterPro" id="IPR038071">
    <property type="entry name" value="UROD/MetE-like_sf"/>
</dbReference>
<evidence type="ECO:0000313" key="3">
    <source>
        <dbReference type="Proteomes" id="UP000051820"/>
    </source>
</evidence>
<name>A0A0R1W6W7_9LACO</name>
<evidence type="ECO:0000313" key="2">
    <source>
        <dbReference type="EMBL" id="KRM10300.1"/>
    </source>
</evidence>
<reference evidence="2 3" key="1">
    <citation type="journal article" date="2015" name="Genome Announc.">
        <title>Expanding the biotechnology potential of lactobacilli through comparative genomics of 213 strains and associated genera.</title>
        <authorList>
            <person name="Sun Z."/>
            <person name="Harris H.M."/>
            <person name="McCann A."/>
            <person name="Guo C."/>
            <person name="Argimon S."/>
            <person name="Zhang W."/>
            <person name="Yang X."/>
            <person name="Jeffery I.B."/>
            <person name="Cooney J.C."/>
            <person name="Kagawa T.F."/>
            <person name="Liu W."/>
            <person name="Song Y."/>
            <person name="Salvetti E."/>
            <person name="Wrobel A."/>
            <person name="Rasinkangas P."/>
            <person name="Parkhill J."/>
            <person name="Rea M.C."/>
            <person name="O'Sullivan O."/>
            <person name="Ritari J."/>
            <person name="Douillard F.P."/>
            <person name="Paul Ross R."/>
            <person name="Yang R."/>
            <person name="Briner A.E."/>
            <person name="Felis G.E."/>
            <person name="de Vos W.M."/>
            <person name="Barrangou R."/>
            <person name="Klaenhammer T.R."/>
            <person name="Caufield P.W."/>
            <person name="Cui Y."/>
            <person name="Zhang H."/>
            <person name="O'Toole P.W."/>
        </authorList>
    </citation>
    <scope>NUCLEOTIDE SEQUENCE [LARGE SCALE GENOMIC DNA]</scope>
    <source>
        <strain evidence="2 3">DSM 5007</strain>
    </source>
</reference>